<evidence type="ECO:0000313" key="1">
    <source>
        <dbReference type="EMBL" id="CAE2198690.1"/>
    </source>
</evidence>
<accession>A0A6V4V507</accession>
<dbReference type="EMBL" id="HBKO01008602">
    <property type="protein sequence ID" value="CAE2198690.1"/>
    <property type="molecule type" value="Transcribed_RNA"/>
</dbReference>
<dbReference type="AlphaFoldDB" id="A0A6V4V507"/>
<gene>
    <name evidence="1" type="ORF">CPOL0286_LOCUS3998</name>
</gene>
<name>A0A6V4V507_9EUKA</name>
<proteinExistence type="predicted"/>
<organism evidence="1">
    <name type="scientific">Prymnesium polylepis</name>
    <dbReference type="NCBI Taxonomy" id="72548"/>
    <lineage>
        <taxon>Eukaryota</taxon>
        <taxon>Haptista</taxon>
        <taxon>Haptophyta</taxon>
        <taxon>Prymnesiophyceae</taxon>
        <taxon>Prymnesiales</taxon>
        <taxon>Prymnesiaceae</taxon>
        <taxon>Prymnesium</taxon>
    </lineage>
</organism>
<protein>
    <submittedName>
        <fullName evidence="1">Uncharacterized protein</fullName>
    </submittedName>
</protein>
<sequence length="96" mass="10214">MADEEPPPETIENEQAEAPAADVELSAIDAARAALQSASGIVAARNAYLDSCKELHKAISGLEDTMVLFAADEGLKGQVFEKTRAVIEREINKDGT</sequence>
<reference evidence="1" key="1">
    <citation type="submission" date="2021-01" db="EMBL/GenBank/DDBJ databases">
        <authorList>
            <person name="Corre E."/>
            <person name="Pelletier E."/>
            <person name="Niang G."/>
            <person name="Scheremetjew M."/>
            <person name="Finn R."/>
            <person name="Kale V."/>
            <person name="Holt S."/>
            <person name="Cochrane G."/>
            <person name="Meng A."/>
            <person name="Brown T."/>
            <person name="Cohen L."/>
        </authorList>
    </citation>
    <scope>NUCLEOTIDE SEQUENCE</scope>
    <source>
        <strain evidence="1">UIO037</strain>
    </source>
</reference>